<dbReference type="InParanoid" id="C0NMU3"/>
<name>C0NMU3_AJECG</name>
<evidence type="ECO:0000313" key="3">
    <source>
        <dbReference type="Proteomes" id="UP000001631"/>
    </source>
</evidence>
<evidence type="ECO:0000313" key="2">
    <source>
        <dbReference type="EMBL" id="EEH07191.1"/>
    </source>
</evidence>
<proteinExistence type="predicted"/>
<dbReference type="RefSeq" id="XP_045287672.1">
    <property type="nucleotide sequence ID" value="XM_045431119.1"/>
</dbReference>
<evidence type="ECO:0000256" key="1">
    <source>
        <dbReference type="SAM" id="MobiDB-lite"/>
    </source>
</evidence>
<organism evidence="2 3">
    <name type="scientific">Ajellomyces capsulatus (strain G186AR / H82 / ATCC MYA-2454 / RMSCC 2432)</name>
    <name type="common">Darling's disease fungus</name>
    <name type="synonym">Histoplasma capsulatum</name>
    <dbReference type="NCBI Taxonomy" id="447093"/>
    <lineage>
        <taxon>Eukaryota</taxon>
        <taxon>Fungi</taxon>
        <taxon>Dikarya</taxon>
        <taxon>Ascomycota</taxon>
        <taxon>Pezizomycotina</taxon>
        <taxon>Eurotiomycetes</taxon>
        <taxon>Eurotiomycetidae</taxon>
        <taxon>Onygenales</taxon>
        <taxon>Ajellomycetaceae</taxon>
        <taxon>Histoplasma</taxon>
    </lineage>
</organism>
<dbReference type="AlphaFoldDB" id="C0NMU3"/>
<feature type="region of interest" description="Disordered" evidence="1">
    <location>
        <begin position="1"/>
        <end position="26"/>
    </location>
</feature>
<dbReference type="HOGENOM" id="CLU_097208_0_0_1"/>
<gene>
    <name evidence="2" type="ORF">HCBG_04070</name>
</gene>
<sequence>MQNKLSKLSRQGRIVNHQKTLPEPEYSQFGPGKYLKILQKIELPIPTGQAAGSSSNMNDTPASKTLPAFAGQGRRTSMRQPLGQYEFPGSLGYQLFDRLEAEKPRHLLHQVFDTNIKWRRYDSSLGDQPTNQLQETPTKPPYWSLSLQCCTSSAPCNFCPKVERT</sequence>
<protein>
    <submittedName>
        <fullName evidence="2">Uncharacterized protein</fullName>
    </submittedName>
</protein>
<dbReference type="GeneID" id="69037086"/>
<keyword evidence="3" id="KW-1185">Reference proteome</keyword>
<reference evidence="2" key="1">
    <citation type="submission" date="2009-02" db="EMBL/GenBank/DDBJ databases">
        <title>The Genome Sequence of Ajellomyces capsulatus strain G186AR.</title>
        <authorList>
            <consortium name="The Broad Institute Genome Sequencing Platform"/>
            <person name="Champion M."/>
            <person name="Cuomo C."/>
            <person name="Ma L.-J."/>
            <person name="Henn M.R."/>
            <person name="Sil A."/>
            <person name="Goldman B."/>
            <person name="Young S.K."/>
            <person name="Kodira C.D."/>
            <person name="Zeng Q."/>
            <person name="Koehrsen M."/>
            <person name="Alvarado L."/>
            <person name="Berlin A."/>
            <person name="Borenstein D."/>
            <person name="Chen Z."/>
            <person name="Engels R."/>
            <person name="Freedman E."/>
            <person name="Gellesch M."/>
            <person name="Goldberg J."/>
            <person name="Griggs A."/>
            <person name="Gujja S."/>
            <person name="Heiman D."/>
            <person name="Hepburn T."/>
            <person name="Howarth C."/>
            <person name="Jen D."/>
            <person name="Larson L."/>
            <person name="Lewis B."/>
            <person name="Mehta T."/>
            <person name="Park D."/>
            <person name="Pearson M."/>
            <person name="Roberts A."/>
            <person name="Saif S."/>
            <person name="Shea T."/>
            <person name="Shenoy N."/>
            <person name="Sisk P."/>
            <person name="Stolte C."/>
            <person name="Sykes S."/>
            <person name="Walk T."/>
            <person name="White J."/>
            <person name="Yandava C."/>
            <person name="Klein B."/>
            <person name="McEwen J.G."/>
            <person name="Puccia R."/>
            <person name="Goldman G.H."/>
            <person name="Felipe M.S."/>
            <person name="Nino-Vega G."/>
            <person name="San-Blas G."/>
            <person name="Taylor J."/>
            <person name="Mendoza L."/>
            <person name="Galagan J."/>
            <person name="Nusbaum C."/>
            <person name="Birren B."/>
        </authorList>
    </citation>
    <scope>NUCLEOTIDE SEQUENCE</scope>
    <source>
        <strain evidence="2">G186AR</strain>
    </source>
</reference>
<accession>C0NMU3</accession>
<dbReference type="Proteomes" id="UP000001631">
    <property type="component" value="Unassembled WGS sequence"/>
</dbReference>
<dbReference type="EMBL" id="GG663367">
    <property type="protein sequence ID" value="EEH07191.1"/>
    <property type="molecule type" value="Genomic_DNA"/>
</dbReference>